<dbReference type="SUPFAM" id="SSF46955">
    <property type="entry name" value="Putative DNA-binding domain"/>
    <property type="match status" value="1"/>
</dbReference>
<gene>
    <name evidence="1" type="ORF">KFV11_01440</name>
</gene>
<accession>A0A9Q9BW27</accession>
<name>A0A9Q9BW27_9STAP</name>
<organism evidence="1 2">
    <name type="scientific">Macrococcus equipercicus</name>
    <dbReference type="NCBI Taxonomy" id="69967"/>
    <lineage>
        <taxon>Bacteria</taxon>
        <taxon>Bacillati</taxon>
        <taxon>Bacillota</taxon>
        <taxon>Bacilli</taxon>
        <taxon>Bacillales</taxon>
        <taxon>Staphylococcaceae</taxon>
        <taxon>Macrococcus</taxon>
    </lineage>
</organism>
<protein>
    <submittedName>
        <fullName evidence="1">Helix-turn-helix domain-containing protein</fullName>
    </submittedName>
</protein>
<sequence>MDKQLYIPLKLEESTIKGFEEMFSQIAQKTLEDIYRGNNIQPYLNKKQASEYIGISFNTLKKFIDDGLPIIDVAGVQMIRKIDIDQFLETKRI</sequence>
<proteinExistence type="predicted"/>
<dbReference type="Proteomes" id="UP001057381">
    <property type="component" value="Chromosome"/>
</dbReference>
<evidence type="ECO:0000313" key="2">
    <source>
        <dbReference type="Proteomes" id="UP001057381"/>
    </source>
</evidence>
<dbReference type="AlphaFoldDB" id="A0A9Q9BW27"/>
<evidence type="ECO:0000313" key="1">
    <source>
        <dbReference type="EMBL" id="UTH14063.1"/>
    </source>
</evidence>
<dbReference type="KEGG" id="mequ:KFV11_01440"/>
<dbReference type="InterPro" id="IPR009061">
    <property type="entry name" value="DNA-bd_dom_put_sf"/>
</dbReference>
<dbReference type="EMBL" id="CP073809">
    <property type="protein sequence ID" value="UTH14063.1"/>
    <property type="molecule type" value="Genomic_DNA"/>
</dbReference>
<dbReference type="RefSeq" id="WP_254250133.1">
    <property type="nucleotide sequence ID" value="NZ_CP073809.1"/>
</dbReference>
<reference evidence="1" key="1">
    <citation type="submission" date="2021-04" db="EMBL/GenBank/DDBJ databases">
        <title>Complete Genome Sequences of Macrococcus spp. from dog and cattle.</title>
        <authorList>
            <person name="Schwendener S."/>
            <person name="Perreten V."/>
        </authorList>
    </citation>
    <scope>NUCLEOTIDE SEQUENCE</scope>
    <source>
        <strain evidence="1">Epi0143-OL</strain>
    </source>
</reference>